<dbReference type="RefSeq" id="WP_013489416.1">
    <property type="nucleotide sequence ID" value="NC_014829.1"/>
</dbReference>
<keyword evidence="4" id="KW-1185">Reference proteome</keyword>
<proteinExistence type="inferred from homology"/>
<dbReference type="KEGG" id="bco:Bcell_2831"/>
<organism evidence="3 4">
    <name type="scientific">Evansella cellulosilytica (strain ATCC 21833 / DSM 2522 / FERM P-1141 / JCM 9156 / N-4)</name>
    <name type="common">Bacillus cellulosilyticus</name>
    <dbReference type="NCBI Taxonomy" id="649639"/>
    <lineage>
        <taxon>Bacteria</taxon>
        <taxon>Bacillati</taxon>
        <taxon>Bacillota</taxon>
        <taxon>Bacilli</taxon>
        <taxon>Bacillales</taxon>
        <taxon>Bacillaceae</taxon>
        <taxon>Evansella</taxon>
    </lineage>
</organism>
<sequence length="315" mass="36231">MKILVTGAAGFIGSHLCETLLINKNYHVVGIDGYINNSLDEEKRGLINRLLKNERFTFYEENMLNISWDNVISEIDVIYHLAGIPGVRASWGENFNDYVIHNIQATQRLLEACIDKPRLQRFIYASTSSVYGEKHGKVSEDATPRPLSPYGVTKLTCENLFRIYYQTYRLPIVILRYFTVFGPRQRDDMAFHIFIKKMLSEETIPVFGDGLQTRDFTYIRDCIAATISALHSDNVIGETINIGGKERASMIEIIEMLEEIIGKSAKVNFLKKIHGEPKHTWANINKAQRLLNYNPTTKLKEGIENEVKYIRELYR</sequence>
<gene>
    <name evidence="3" type="ordered locus">Bcell_2831</name>
</gene>
<dbReference type="AlphaFoldDB" id="E6TWC8"/>
<feature type="domain" description="NAD-dependent epimerase/dehydratase" evidence="2">
    <location>
        <begin position="3"/>
        <end position="243"/>
    </location>
</feature>
<dbReference type="PANTHER" id="PTHR43000">
    <property type="entry name" value="DTDP-D-GLUCOSE 4,6-DEHYDRATASE-RELATED"/>
    <property type="match status" value="1"/>
</dbReference>
<dbReference type="HOGENOM" id="CLU_007383_1_7_9"/>
<name>E6TWC8_EVAC2</name>
<evidence type="ECO:0000256" key="1">
    <source>
        <dbReference type="ARBA" id="ARBA00007637"/>
    </source>
</evidence>
<dbReference type="Pfam" id="PF01370">
    <property type="entry name" value="Epimerase"/>
    <property type="match status" value="1"/>
</dbReference>
<dbReference type="InterPro" id="IPR001509">
    <property type="entry name" value="Epimerase_deHydtase"/>
</dbReference>
<protein>
    <submittedName>
        <fullName evidence="3">NAD-dependent epimerase/dehydratase</fullName>
    </submittedName>
</protein>
<comment type="similarity">
    <text evidence="1">Belongs to the NAD(P)-dependent epimerase/dehydratase family.</text>
</comment>
<evidence type="ECO:0000313" key="4">
    <source>
        <dbReference type="Proteomes" id="UP000001401"/>
    </source>
</evidence>
<dbReference type="STRING" id="649639.Bcell_2831"/>
<dbReference type="SUPFAM" id="SSF51735">
    <property type="entry name" value="NAD(P)-binding Rossmann-fold domains"/>
    <property type="match status" value="1"/>
</dbReference>
<evidence type="ECO:0000313" key="3">
    <source>
        <dbReference type="EMBL" id="ADU31084.1"/>
    </source>
</evidence>
<dbReference type="InterPro" id="IPR036291">
    <property type="entry name" value="NAD(P)-bd_dom_sf"/>
</dbReference>
<dbReference type="Gene3D" id="3.40.50.720">
    <property type="entry name" value="NAD(P)-binding Rossmann-like Domain"/>
    <property type="match status" value="1"/>
</dbReference>
<dbReference type="OrthoDB" id="9811743at2"/>
<dbReference type="Proteomes" id="UP000001401">
    <property type="component" value="Chromosome"/>
</dbReference>
<reference evidence="3" key="1">
    <citation type="submission" date="2010-12" db="EMBL/GenBank/DDBJ databases">
        <title>Complete sequence of Bacillus cellulosilyticus DSM 2522.</title>
        <authorList>
            <consortium name="US DOE Joint Genome Institute"/>
            <person name="Lucas S."/>
            <person name="Copeland A."/>
            <person name="Lapidus A."/>
            <person name="Cheng J.-F."/>
            <person name="Bruce D."/>
            <person name="Goodwin L."/>
            <person name="Pitluck S."/>
            <person name="Chertkov O."/>
            <person name="Detter J.C."/>
            <person name="Han C."/>
            <person name="Tapia R."/>
            <person name="Land M."/>
            <person name="Hauser L."/>
            <person name="Jeffries C."/>
            <person name="Kyrpides N."/>
            <person name="Ivanova N."/>
            <person name="Mikhailova N."/>
            <person name="Brumm P."/>
            <person name="Mead D."/>
            <person name="Woyke T."/>
        </authorList>
    </citation>
    <scope>NUCLEOTIDE SEQUENCE [LARGE SCALE GENOMIC DNA]</scope>
    <source>
        <strain evidence="3">DSM 2522</strain>
    </source>
</reference>
<accession>E6TWC8</accession>
<dbReference type="eggNOG" id="COG0451">
    <property type="taxonomic scope" value="Bacteria"/>
</dbReference>
<dbReference type="EMBL" id="CP002394">
    <property type="protein sequence ID" value="ADU31084.1"/>
    <property type="molecule type" value="Genomic_DNA"/>
</dbReference>
<evidence type="ECO:0000259" key="2">
    <source>
        <dbReference type="Pfam" id="PF01370"/>
    </source>
</evidence>